<keyword evidence="3" id="KW-1185">Reference proteome</keyword>
<reference evidence="2 3" key="1">
    <citation type="submission" date="2024-02" db="EMBL/GenBank/DDBJ databases">
        <title>Genome and pathogenicity analysis of Helicobacter mastomyrinus isolated from mice.</title>
        <authorList>
            <person name="Zhu L."/>
        </authorList>
    </citation>
    <scope>NUCLEOTIDE SEQUENCE [LARGE SCALE GENOMIC DNA]</scope>
    <source>
        <strain evidence="2 3">Hm-17</strain>
    </source>
</reference>
<evidence type="ECO:0000313" key="3">
    <source>
        <dbReference type="Proteomes" id="UP001434737"/>
    </source>
</evidence>
<organism evidence="2 3">
    <name type="scientific">Helicobacter mastomyrinus</name>
    <dbReference type="NCBI Taxonomy" id="287948"/>
    <lineage>
        <taxon>Bacteria</taxon>
        <taxon>Pseudomonadati</taxon>
        <taxon>Campylobacterota</taxon>
        <taxon>Epsilonproteobacteria</taxon>
        <taxon>Campylobacterales</taxon>
        <taxon>Helicobacteraceae</taxon>
        <taxon>Helicobacter</taxon>
    </lineage>
</organism>
<gene>
    <name evidence="2" type="ORF">V3I05_07865</name>
</gene>
<dbReference type="Pfam" id="PF04965">
    <property type="entry name" value="GPW_gp25"/>
    <property type="match status" value="1"/>
</dbReference>
<name>A0ABZ3F390_9HELI</name>
<sequence length="91" mass="10761">MYQISIEQNLNRILTTRKYTLPLCPYFGLSDCYIDKPLSQELMLELKDEILEQLNLYEPRVKPNDMTLTFKDSILTLHIHTQEENLSIELS</sequence>
<proteinExistence type="predicted"/>
<dbReference type="Proteomes" id="UP001434737">
    <property type="component" value="Chromosome"/>
</dbReference>
<dbReference type="RefSeq" id="WP_300450432.1">
    <property type="nucleotide sequence ID" value="NZ_CP145316.1"/>
</dbReference>
<evidence type="ECO:0000259" key="1">
    <source>
        <dbReference type="Pfam" id="PF04965"/>
    </source>
</evidence>
<dbReference type="EMBL" id="CP145316">
    <property type="protein sequence ID" value="XAM17596.1"/>
    <property type="molecule type" value="Genomic_DNA"/>
</dbReference>
<dbReference type="InterPro" id="IPR007048">
    <property type="entry name" value="IraD/Gp25-like"/>
</dbReference>
<dbReference type="Gene3D" id="3.10.450.40">
    <property type="match status" value="1"/>
</dbReference>
<feature type="domain" description="IraD/Gp25-like" evidence="1">
    <location>
        <begin position="4"/>
        <end position="79"/>
    </location>
</feature>
<evidence type="ECO:0000313" key="2">
    <source>
        <dbReference type="EMBL" id="XAM17596.1"/>
    </source>
</evidence>
<accession>A0ABZ3F390</accession>
<protein>
    <submittedName>
        <fullName evidence="2">GPW/gp25 family protein</fullName>
    </submittedName>
</protein>
<dbReference type="SUPFAM" id="SSF160719">
    <property type="entry name" value="gpW/gp25-like"/>
    <property type="match status" value="1"/>
</dbReference>